<protein>
    <submittedName>
        <fullName evidence="1">Uncharacterized protein</fullName>
    </submittedName>
</protein>
<evidence type="ECO:0000313" key="1">
    <source>
        <dbReference type="EMBL" id="VBA55777.1"/>
    </source>
</evidence>
<dbReference type="EMBL" id="UPHU01000001">
    <property type="protein sequence ID" value="VBA55777.1"/>
    <property type="molecule type" value="Genomic_DNA"/>
</dbReference>
<organism evidence="1 2">
    <name type="scientific">Mycobacterium pseudokansasii</name>
    <dbReference type="NCBI Taxonomy" id="2341080"/>
    <lineage>
        <taxon>Bacteria</taxon>
        <taxon>Bacillati</taxon>
        <taxon>Actinomycetota</taxon>
        <taxon>Actinomycetes</taxon>
        <taxon>Mycobacteriales</taxon>
        <taxon>Mycobacteriaceae</taxon>
        <taxon>Mycobacterium</taxon>
    </lineage>
</organism>
<dbReference type="AlphaFoldDB" id="A0A498QVM0"/>
<accession>A0A498QVM0</accession>
<name>A0A498QVM0_9MYCO</name>
<sequence>MRATIEDAIRKGQLLTWGVIATGVLVETPLERGARADVAEAEAAIERLTPASADAVASRVSGGLGQPRGGG</sequence>
<keyword evidence="2" id="KW-1185">Reference proteome</keyword>
<gene>
    <name evidence="1" type="ORF">LAUMK142_05250</name>
</gene>
<reference evidence="1 2" key="1">
    <citation type="submission" date="2018-09" db="EMBL/GenBank/DDBJ databases">
        <authorList>
            <person name="Tagini F."/>
        </authorList>
    </citation>
    <scope>NUCLEOTIDE SEQUENCE [LARGE SCALE GENOMIC DNA]</scope>
    <source>
        <strain evidence="1 2">MK142</strain>
    </source>
</reference>
<dbReference type="RefSeq" id="WP_136624767.1">
    <property type="nucleotide sequence ID" value="NZ_UPHU01000001.1"/>
</dbReference>
<evidence type="ECO:0000313" key="2">
    <source>
        <dbReference type="Proteomes" id="UP000268285"/>
    </source>
</evidence>
<proteinExistence type="predicted"/>
<dbReference type="Proteomes" id="UP000268285">
    <property type="component" value="Unassembled WGS sequence"/>
</dbReference>